<evidence type="ECO:0000313" key="3">
    <source>
        <dbReference type="EMBL" id="ROO82741.1"/>
    </source>
</evidence>
<dbReference type="InterPro" id="IPR000326">
    <property type="entry name" value="PAP2/HPO"/>
</dbReference>
<name>A0A3N1CN45_9ACTN</name>
<keyword evidence="1" id="KW-1133">Transmembrane helix</keyword>
<reference evidence="3 4" key="1">
    <citation type="submission" date="2018-11" db="EMBL/GenBank/DDBJ databases">
        <title>Sequencing the genomes of 1000 actinobacteria strains.</title>
        <authorList>
            <person name="Klenk H.-P."/>
        </authorList>
    </citation>
    <scope>NUCLEOTIDE SEQUENCE [LARGE SCALE GENOMIC DNA]</scope>
    <source>
        <strain evidence="3 4">DSM 44254</strain>
    </source>
</reference>
<gene>
    <name evidence="3" type="ORF">EDD29_0224</name>
</gene>
<feature type="transmembrane region" description="Helical" evidence="1">
    <location>
        <begin position="61"/>
        <end position="78"/>
    </location>
</feature>
<feature type="transmembrane region" description="Helical" evidence="1">
    <location>
        <begin position="269"/>
        <end position="289"/>
    </location>
</feature>
<sequence>MSIVVVGRKAGKVAVGCGLALCALYLLAVASPPGQLLEDAVLRVADNGHADPLAARLAERLLGLVSVWSVAAALAVVFETGRRRGGLPLAFAAVVVIAGPLLTVELLQSVLPRPLLLAHGIRREDQGFPSGHTAVGMAALCAVALVAPYRLRTPVLLAALPCALAGAATVAVGWHRPSDTLGSDLVVLCWTAVVLAFLAHRGALRQVVPQPDPRAPAPVDGRGERWTAGVLTALAWLLAGGVLAGGLIAAQALRSSPAPEETVLLPAFWAGQAAALLGSVGAVLGLLAMMRGLETVSPGGTRGPARIRRTGRVR</sequence>
<feature type="domain" description="Phosphatidic acid phosphatase type 2/haloperoxidase" evidence="2">
    <location>
        <begin position="89"/>
        <end position="195"/>
    </location>
</feature>
<feature type="transmembrane region" description="Helical" evidence="1">
    <location>
        <begin position="131"/>
        <end position="148"/>
    </location>
</feature>
<feature type="transmembrane region" description="Helical" evidence="1">
    <location>
        <begin position="185"/>
        <end position="204"/>
    </location>
</feature>
<dbReference type="RefSeq" id="WP_123661720.1">
    <property type="nucleotide sequence ID" value="NZ_RJKE01000001.1"/>
</dbReference>
<dbReference type="Proteomes" id="UP000272400">
    <property type="component" value="Unassembled WGS sequence"/>
</dbReference>
<keyword evidence="1" id="KW-0812">Transmembrane</keyword>
<dbReference type="SUPFAM" id="SSF48317">
    <property type="entry name" value="Acid phosphatase/Vanadium-dependent haloperoxidase"/>
    <property type="match status" value="1"/>
</dbReference>
<keyword evidence="4" id="KW-1185">Reference proteome</keyword>
<dbReference type="Gene3D" id="1.20.144.10">
    <property type="entry name" value="Phosphatidic acid phosphatase type 2/haloperoxidase"/>
    <property type="match status" value="1"/>
</dbReference>
<dbReference type="SMART" id="SM00014">
    <property type="entry name" value="acidPPc"/>
    <property type="match status" value="1"/>
</dbReference>
<organism evidence="3 4">
    <name type="scientific">Actinocorallia herbida</name>
    <dbReference type="NCBI Taxonomy" id="58109"/>
    <lineage>
        <taxon>Bacteria</taxon>
        <taxon>Bacillati</taxon>
        <taxon>Actinomycetota</taxon>
        <taxon>Actinomycetes</taxon>
        <taxon>Streptosporangiales</taxon>
        <taxon>Thermomonosporaceae</taxon>
        <taxon>Actinocorallia</taxon>
    </lineage>
</organism>
<dbReference type="Pfam" id="PF01569">
    <property type="entry name" value="PAP2"/>
    <property type="match status" value="1"/>
</dbReference>
<comment type="caution">
    <text evidence="3">The sequence shown here is derived from an EMBL/GenBank/DDBJ whole genome shotgun (WGS) entry which is preliminary data.</text>
</comment>
<protein>
    <submittedName>
        <fullName evidence="3">PAP2 superfamily protein</fullName>
    </submittedName>
</protein>
<proteinExistence type="predicted"/>
<accession>A0A3N1CN45</accession>
<feature type="transmembrane region" description="Helical" evidence="1">
    <location>
        <begin position="225"/>
        <end position="249"/>
    </location>
</feature>
<feature type="transmembrane region" description="Helical" evidence="1">
    <location>
        <begin position="155"/>
        <end position="173"/>
    </location>
</feature>
<evidence type="ECO:0000313" key="4">
    <source>
        <dbReference type="Proteomes" id="UP000272400"/>
    </source>
</evidence>
<dbReference type="OrthoDB" id="5289372at2"/>
<evidence type="ECO:0000256" key="1">
    <source>
        <dbReference type="SAM" id="Phobius"/>
    </source>
</evidence>
<dbReference type="AlphaFoldDB" id="A0A3N1CN45"/>
<dbReference type="InterPro" id="IPR036938">
    <property type="entry name" value="PAP2/HPO_sf"/>
</dbReference>
<evidence type="ECO:0000259" key="2">
    <source>
        <dbReference type="SMART" id="SM00014"/>
    </source>
</evidence>
<keyword evidence="1" id="KW-0472">Membrane</keyword>
<dbReference type="EMBL" id="RJKE01000001">
    <property type="protein sequence ID" value="ROO82741.1"/>
    <property type="molecule type" value="Genomic_DNA"/>
</dbReference>
<feature type="transmembrane region" description="Helical" evidence="1">
    <location>
        <begin position="90"/>
        <end position="111"/>
    </location>
</feature>